<evidence type="ECO:0000256" key="1">
    <source>
        <dbReference type="ARBA" id="ARBA00006835"/>
    </source>
</evidence>
<dbReference type="InterPro" id="IPR014724">
    <property type="entry name" value="RNA_pol_RPB2_OB-fold"/>
</dbReference>
<dbReference type="InterPro" id="IPR007121">
    <property type="entry name" value="RNA_pol_bsu_CS"/>
</dbReference>
<keyword evidence="6" id="KW-0804">Transcription</keyword>
<accession>A0ABR2LFL0</accession>
<evidence type="ECO:0000313" key="9">
    <source>
        <dbReference type="EMBL" id="KAK8939811.1"/>
    </source>
</evidence>
<gene>
    <name evidence="9" type="primary">rpoB</name>
    <name evidence="9" type="ORF">KSP40_PGU002211</name>
</gene>
<dbReference type="InterPro" id="IPR007120">
    <property type="entry name" value="DNA-dir_RNAP_su2_dom"/>
</dbReference>
<keyword evidence="4" id="KW-0808">Transferase</keyword>
<evidence type="ECO:0000259" key="8">
    <source>
        <dbReference type="Pfam" id="PF01824"/>
    </source>
</evidence>
<dbReference type="EC" id="2.7.7.6" evidence="2"/>
<keyword evidence="5" id="KW-0548">Nucleotidyltransferase</keyword>
<evidence type="ECO:0000313" key="10">
    <source>
        <dbReference type="Proteomes" id="UP001412067"/>
    </source>
</evidence>
<dbReference type="Pfam" id="PF00562">
    <property type="entry name" value="RNA_pol_Rpb2_6"/>
    <property type="match status" value="1"/>
</dbReference>
<dbReference type="SUPFAM" id="SSF64484">
    <property type="entry name" value="beta and beta-prime subunits of DNA dependent RNA-polymerase"/>
    <property type="match status" value="1"/>
</dbReference>
<feature type="domain" description="DNA-directed RNA polymerase subunit 2 hybrid-binding" evidence="7">
    <location>
        <begin position="201"/>
        <end position="349"/>
    </location>
</feature>
<comment type="caution">
    <text evidence="9">The sequence shown here is derived from an EMBL/GenBank/DDBJ whole genome shotgun (WGS) entry which is preliminary data.</text>
</comment>
<evidence type="ECO:0000256" key="5">
    <source>
        <dbReference type="ARBA" id="ARBA00022695"/>
    </source>
</evidence>
<dbReference type="InterPro" id="IPR024942">
    <property type="entry name" value="Maturase_MatK_N"/>
</dbReference>
<proteinExistence type="inferred from homology"/>
<dbReference type="InterPro" id="IPR037033">
    <property type="entry name" value="DNA-dir_RNAP_su2_hyb_sf"/>
</dbReference>
<dbReference type="Gene3D" id="2.40.270.10">
    <property type="entry name" value="DNA-directed RNA polymerase, subunit 2, domain 6"/>
    <property type="match status" value="1"/>
</dbReference>
<dbReference type="PANTHER" id="PTHR20856">
    <property type="entry name" value="DNA-DIRECTED RNA POLYMERASE I SUBUNIT 2"/>
    <property type="match status" value="1"/>
</dbReference>
<organism evidence="9 10">
    <name type="scientific">Platanthera guangdongensis</name>
    <dbReference type="NCBI Taxonomy" id="2320717"/>
    <lineage>
        <taxon>Eukaryota</taxon>
        <taxon>Viridiplantae</taxon>
        <taxon>Streptophyta</taxon>
        <taxon>Embryophyta</taxon>
        <taxon>Tracheophyta</taxon>
        <taxon>Spermatophyta</taxon>
        <taxon>Magnoliopsida</taxon>
        <taxon>Liliopsida</taxon>
        <taxon>Asparagales</taxon>
        <taxon>Orchidaceae</taxon>
        <taxon>Orchidoideae</taxon>
        <taxon>Orchideae</taxon>
        <taxon>Orchidinae</taxon>
        <taxon>Platanthera</taxon>
    </lineage>
</organism>
<dbReference type="GO" id="GO:0000428">
    <property type="term" value="C:DNA-directed RNA polymerase complex"/>
    <property type="evidence" value="ECO:0007669"/>
    <property type="project" value="UniProtKB-KW"/>
</dbReference>
<comment type="similarity">
    <text evidence="1">Belongs to the RNA polymerase beta chain family.</text>
</comment>
<feature type="domain" description="Maturase MatK N-terminal" evidence="8">
    <location>
        <begin position="97"/>
        <end position="196"/>
    </location>
</feature>
<dbReference type="PROSITE" id="PS01166">
    <property type="entry name" value="RNA_POL_BETA"/>
    <property type="match status" value="1"/>
</dbReference>
<dbReference type="EMBL" id="JBBWWR010000020">
    <property type="protein sequence ID" value="KAK8939811.1"/>
    <property type="molecule type" value="Genomic_DNA"/>
</dbReference>
<evidence type="ECO:0000259" key="7">
    <source>
        <dbReference type="Pfam" id="PF00562"/>
    </source>
</evidence>
<protein>
    <recommendedName>
        <fullName evidence="2">DNA-directed RNA polymerase</fullName>
        <ecNumber evidence="2">2.7.7.6</ecNumber>
    </recommendedName>
</protein>
<dbReference type="Pfam" id="PF01824">
    <property type="entry name" value="MatK_N"/>
    <property type="match status" value="1"/>
</dbReference>
<evidence type="ECO:0000256" key="6">
    <source>
        <dbReference type="ARBA" id="ARBA00023163"/>
    </source>
</evidence>
<dbReference type="Gene3D" id="2.40.50.150">
    <property type="match status" value="1"/>
</dbReference>
<keyword evidence="10" id="KW-1185">Reference proteome</keyword>
<reference evidence="9 10" key="1">
    <citation type="journal article" date="2022" name="Nat. Plants">
        <title>Genomes of leafy and leafless Platanthera orchids illuminate the evolution of mycoheterotrophy.</title>
        <authorList>
            <person name="Li M.H."/>
            <person name="Liu K.W."/>
            <person name="Li Z."/>
            <person name="Lu H.C."/>
            <person name="Ye Q.L."/>
            <person name="Zhang D."/>
            <person name="Wang J.Y."/>
            <person name="Li Y.F."/>
            <person name="Zhong Z.M."/>
            <person name="Liu X."/>
            <person name="Yu X."/>
            <person name="Liu D.K."/>
            <person name="Tu X.D."/>
            <person name="Liu B."/>
            <person name="Hao Y."/>
            <person name="Liao X.Y."/>
            <person name="Jiang Y.T."/>
            <person name="Sun W.H."/>
            <person name="Chen J."/>
            <person name="Chen Y.Q."/>
            <person name="Ai Y."/>
            <person name="Zhai J.W."/>
            <person name="Wu S.S."/>
            <person name="Zhou Z."/>
            <person name="Hsiao Y.Y."/>
            <person name="Wu W.L."/>
            <person name="Chen Y.Y."/>
            <person name="Lin Y.F."/>
            <person name="Hsu J.L."/>
            <person name="Li C.Y."/>
            <person name="Wang Z.W."/>
            <person name="Zhao X."/>
            <person name="Zhong W.Y."/>
            <person name="Ma X.K."/>
            <person name="Ma L."/>
            <person name="Huang J."/>
            <person name="Chen G.Z."/>
            <person name="Huang M.Z."/>
            <person name="Huang L."/>
            <person name="Peng D.H."/>
            <person name="Luo Y.B."/>
            <person name="Zou S.Q."/>
            <person name="Chen S.P."/>
            <person name="Lan S."/>
            <person name="Tsai W.C."/>
            <person name="Van de Peer Y."/>
            <person name="Liu Z.J."/>
        </authorList>
    </citation>
    <scope>NUCLEOTIDE SEQUENCE [LARGE SCALE GENOMIC DNA]</scope>
    <source>
        <strain evidence="9">Lor288</strain>
    </source>
</reference>
<evidence type="ECO:0000256" key="2">
    <source>
        <dbReference type="ARBA" id="ARBA00012418"/>
    </source>
</evidence>
<name>A0ABR2LFL0_9ASPA</name>
<dbReference type="InterPro" id="IPR015712">
    <property type="entry name" value="DNA-dir_RNA_pol_su2"/>
</dbReference>
<dbReference type="Proteomes" id="UP001412067">
    <property type="component" value="Unassembled WGS sequence"/>
</dbReference>
<evidence type="ECO:0000256" key="3">
    <source>
        <dbReference type="ARBA" id="ARBA00022478"/>
    </source>
</evidence>
<evidence type="ECO:0000256" key="4">
    <source>
        <dbReference type="ARBA" id="ARBA00022679"/>
    </source>
</evidence>
<sequence>MRASPTVTHTENKLEEIWKKQLDIMENQNITTSNMKMVHEVQKILMTDHKKTLERRMDACTQYLDNHMLEVKNHVTKGLNFLDKRLSIAKNSLTATISEEHDKKSHFLNKKKLQSYLRLLFIFKTTTINYYIKGLKTRVTNWEVHTGHHCFPQEVVEKILRFFKEPFIHYVRYQGKAILASKGTLILMKKWKFHLTANESSYALEDRLLRAILGIKVSTSKETSLRLPIGARGRVIDVRWIHRKGVSNYNSERIRVYISQKREIKVGDKVAGRHGNKGIISKILSKQDIPYLQDGTPVDMVFNPLGVPSRMSVGRIFEYSLELAGDLLKKHYRITPFDERYEQEASRKLVFSELYEASKQTKNPWVFEPEFPEKAEYLMVEQEIFLNNLFI</sequence>
<keyword evidence="3 9" id="KW-0240">DNA-directed RNA polymerase</keyword>